<sequence length="627" mass="69811">MTIKDLGTNMDRQWRNDLNDNFRELSRYTDTATSALNKANTADQKANSALQQSTSAEQNANSAKLLSQNAKQQSQAAETKADFTQSQLDKVTGASTIDPAVSQMKIDTAGVTHNSPDARLRSDYNKLNTGLHEKTELNDFTNRAPRQFFTPKISIEKIGNPFGLKTQIILGDSISHGANAVDITNASYVGILRKMLNYEYDTDNFGFVSCVDKFTTPGGDQFNTHAIISNTGWTYNGASTSIAINGADYRAITDGSEIVYELPTLTSNFAINYRRYNGGGVFEVYMNDVLVHTQDTNSGSTSDTFYNITNTLTMQDNGFGKTRIKIKKISGGEVSISGVYYFNNRSDFQLFNFSQSGRAIHHLTQGIIDVACRCNSLIFALGHNDMHLTGADKQKTIDNLNYLIQQANLRKTKLIILDFAWNRGNAGYEYVTQELQRVHKEVPNSIYINFAQNVLMTEETTTATSLIDDYAFLNDGSHPAPKGHKIIAETIAKALGLSASSKNMAERTDKIWKPFALLNGWENGSKNKQYISAWRENGNEIQIRLYVKKPTDDAQYALPICKLPQKANISYSERIGFWELPTGSSVPKPFWLLLVYGTNTDLKLIKNTIDNVPSQSIIAIQFSYIPI</sequence>
<dbReference type="SUPFAM" id="SSF52266">
    <property type="entry name" value="SGNH hydrolase"/>
    <property type="match status" value="1"/>
</dbReference>
<accession>A0A2A8HBZ3</accession>
<proteinExistence type="predicted"/>
<reference evidence="2 3" key="1">
    <citation type="submission" date="2017-09" db="EMBL/GenBank/DDBJ databases">
        <title>Large-scale bioinformatics analysis of Bacillus genomes uncovers conserved roles of natural products in bacterial physiology.</title>
        <authorList>
            <consortium name="Agbiome Team Llc"/>
            <person name="Bleich R.M."/>
            <person name="Grubbs K.J."/>
            <person name="Santa Maria K.C."/>
            <person name="Allen S.E."/>
            <person name="Farag S."/>
            <person name="Shank E.A."/>
            <person name="Bowers A."/>
        </authorList>
    </citation>
    <scope>NUCLEOTIDE SEQUENCE [LARGE SCALE GENOMIC DNA]</scope>
    <source>
        <strain evidence="2 3">AFS021349</strain>
    </source>
</reference>
<protein>
    <recommendedName>
        <fullName evidence="4">SGNH hydrolase-type esterase domain-containing protein</fullName>
    </recommendedName>
</protein>
<dbReference type="RefSeq" id="WP_098227122.1">
    <property type="nucleotide sequence ID" value="NZ_NUBY01000119.1"/>
</dbReference>
<evidence type="ECO:0000313" key="3">
    <source>
        <dbReference type="Proteomes" id="UP000220841"/>
    </source>
</evidence>
<feature type="region of interest" description="Disordered" evidence="1">
    <location>
        <begin position="37"/>
        <end position="85"/>
    </location>
</feature>
<dbReference type="InterPro" id="IPR036514">
    <property type="entry name" value="SGNH_hydro_sf"/>
</dbReference>
<dbReference type="AlphaFoldDB" id="A0A2A8HBZ3"/>
<evidence type="ECO:0000256" key="1">
    <source>
        <dbReference type="SAM" id="MobiDB-lite"/>
    </source>
</evidence>
<dbReference type="Gene3D" id="3.40.50.1110">
    <property type="entry name" value="SGNH hydrolase"/>
    <property type="match status" value="1"/>
</dbReference>
<dbReference type="Proteomes" id="UP000220841">
    <property type="component" value="Unassembled WGS sequence"/>
</dbReference>
<dbReference type="EMBL" id="NUBY01000119">
    <property type="protein sequence ID" value="PEQ01704.1"/>
    <property type="molecule type" value="Genomic_DNA"/>
</dbReference>
<evidence type="ECO:0008006" key="4">
    <source>
        <dbReference type="Google" id="ProtNLM"/>
    </source>
</evidence>
<gene>
    <name evidence="2" type="ORF">CN585_20990</name>
</gene>
<name>A0A2A8HBZ3_9BACI</name>
<evidence type="ECO:0000313" key="2">
    <source>
        <dbReference type="EMBL" id="PEQ01704.1"/>
    </source>
</evidence>
<organism evidence="2 3">
    <name type="scientific">Bacillus toyonensis</name>
    <dbReference type="NCBI Taxonomy" id="155322"/>
    <lineage>
        <taxon>Bacteria</taxon>
        <taxon>Bacillati</taxon>
        <taxon>Bacillota</taxon>
        <taxon>Bacilli</taxon>
        <taxon>Bacillales</taxon>
        <taxon>Bacillaceae</taxon>
        <taxon>Bacillus</taxon>
        <taxon>Bacillus cereus group</taxon>
    </lineage>
</organism>
<dbReference type="CDD" id="cd00229">
    <property type="entry name" value="SGNH_hydrolase"/>
    <property type="match status" value="1"/>
</dbReference>
<comment type="caution">
    <text evidence="2">The sequence shown here is derived from an EMBL/GenBank/DDBJ whole genome shotgun (WGS) entry which is preliminary data.</text>
</comment>